<dbReference type="EMBL" id="CP121689">
    <property type="protein sequence ID" value="WZL77257.1"/>
    <property type="molecule type" value="Genomic_DNA"/>
</dbReference>
<dbReference type="InterPro" id="IPR036388">
    <property type="entry name" value="WH-like_DNA-bd_sf"/>
</dbReference>
<reference evidence="5 6" key="1">
    <citation type="submission" date="2023-03" db="EMBL/GenBank/DDBJ databases">
        <title>Novel Species.</title>
        <authorList>
            <person name="Ma S."/>
        </authorList>
    </citation>
    <scope>NUCLEOTIDE SEQUENCE [LARGE SCALE GENOMIC DNA]</scope>
    <source>
        <strain evidence="5 6">B11</strain>
    </source>
</reference>
<dbReference type="Proteomes" id="UP001461341">
    <property type="component" value="Chromosome"/>
</dbReference>
<dbReference type="SMART" id="SM00866">
    <property type="entry name" value="UTRA"/>
    <property type="match status" value="1"/>
</dbReference>
<dbReference type="PANTHER" id="PTHR44846:SF1">
    <property type="entry name" value="MANNOSYL-D-GLYCERATE TRANSPORT_METABOLISM SYSTEM REPRESSOR MNGR-RELATED"/>
    <property type="match status" value="1"/>
</dbReference>
<dbReference type="InterPro" id="IPR000524">
    <property type="entry name" value="Tscrpt_reg_HTH_GntR"/>
</dbReference>
<evidence type="ECO:0000313" key="6">
    <source>
        <dbReference type="Proteomes" id="UP001461341"/>
    </source>
</evidence>
<dbReference type="InterPro" id="IPR028978">
    <property type="entry name" value="Chorismate_lyase_/UTRA_dom_sf"/>
</dbReference>
<dbReference type="SUPFAM" id="SSF64288">
    <property type="entry name" value="Chorismate lyase-like"/>
    <property type="match status" value="1"/>
</dbReference>
<evidence type="ECO:0000256" key="1">
    <source>
        <dbReference type="ARBA" id="ARBA00023015"/>
    </source>
</evidence>
<dbReference type="RefSeq" id="WP_369019417.1">
    <property type="nucleotide sequence ID" value="NZ_CP121689.1"/>
</dbReference>
<dbReference type="Pfam" id="PF00392">
    <property type="entry name" value="GntR"/>
    <property type="match status" value="1"/>
</dbReference>
<dbReference type="PRINTS" id="PR00035">
    <property type="entry name" value="HTHGNTR"/>
</dbReference>
<gene>
    <name evidence="5" type="ORF">QBE54_07655</name>
</gene>
<dbReference type="InterPro" id="IPR036390">
    <property type="entry name" value="WH_DNA-bd_sf"/>
</dbReference>
<dbReference type="PANTHER" id="PTHR44846">
    <property type="entry name" value="MANNOSYL-D-GLYCERATE TRANSPORT/METABOLISM SYSTEM REPRESSOR MNGR-RELATED"/>
    <property type="match status" value="1"/>
</dbReference>
<dbReference type="InterPro" id="IPR011663">
    <property type="entry name" value="UTRA"/>
</dbReference>
<name>A0ABZ2YEL2_9BACT</name>
<dbReference type="CDD" id="cd07377">
    <property type="entry name" value="WHTH_GntR"/>
    <property type="match status" value="1"/>
</dbReference>
<dbReference type="Gene3D" id="3.40.1410.10">
    <property type="entry name" value="Chorismate lyase-like"/>
    <property type="match status" value="1"/>
</dbReference>
<accession>A0ABZ2YEL2</accession>
<dbReference type="Pfam" id="PF07702">
    <property type="entry name" value="UTRA"/>
    <property type="match status" value="1"/>
</dbReference>
<dbReference type="SMART" id="SM00345">
    <property type="entry name" value="HTH_GNTR"/>
    <property type="match status" value="1"/>
</dbReference>
<sequence length="232" mass="26394">MVKTLIESGRYKPGDKFYSEGELAALCGVSRMTVRKAMDELSREGLILRIPGKGTFVGRRKLVEKLTELVGFTQDMESKGYVPSSRIVEKKVISPPEKIRSLLQLKKGEKVLFLKRIRYASGEAVALQVAYIPLKLFPGIEKLDLERESLYAVFKKFGRPPVWARQDMEPTLIKEEEHVRLLKASSGSVGMISERLTYDLEDNPIEFTTTLFRGENYRFTVNLINPEFASRA</sequence>
<evidence type="ECO:0000259" key="4">
    <source>
        <dbReference type="PROSITE" id="PS50949"/>
    </source>
</evidence>
<dbReference type="SUPFAM" id="SSF46785">
    <property type="entry name" value="Winged helix' DNA-binding domain"/>
    <property type="match status" value="1"/>
</dbReference>
<keyword evidence="6" id="KW-1185">Reference proteome</keyword>
<evidence type="ECO:0000256" key="2">
    <source>
        <dbReference type="ARBA" id="ARBA00023125"/>
    </source>
</evidence>
<keyword evidence="1" id="KW-0805">Transcription regulation</keyword>
<dbReference type="Gene3D" id="1.10.10.10">
    <property type="entry name" value="Winged helix-like DNA-binding domain superfamily/Winged helix DNA-binding domain"/>
    <property type="match status" value="1"/>
</dbReference>
<dbReference type="PROSITE" id="PS50949">
    <property type="entry name" value="HTH_GNTR"/>
    <property type="match status" value="1"/>
</dbReference>
<keyword evidence="3" id="KW-0804">Transcription</keyword>
<organism evidence="5 6">
    <name type="scientific">Thermatribacter velox</name>
    <dbReference type="NCBI Taxonomy" id="3039681"/>
    <lineage>
        <taxon>Bacteria</taxon>
        <taxon>Pseudomonadati</taxon>
        <taxon>Atribacterota</taxon>
        <taxon>Atribacteria</taxon>
        <taxon>Atribacterales</taxon>
        <taxon>Thermatribacteraceae</taxon>
        <taxon>Thermatribacter</taxon>
    </lineage>
</organism>
<dbReference type="InterPro" id="IPR050679">
    <property type="entry name" value="Bact_HTH_transcr_reg"/>
</dbReference>
<evidence type="ECO:0000256" key="3">
    <source>
        <dbReference type="ARBA" id="ARBA00023163"/>
    </source>
</evidence>
<proteinExistence type="predicted"/>
<keyword evidence="2" id="KW-0238">DNA-binding</keyword>
<evidence type="ECO:0000313" key="5">
    <source>
        <dbReference type="EMBL" id="WZL77257.1"/>
    </source>
</evidence>
<protein>
    <submittedName>
        <fullName evidence="5">GntR family transcriptional regulator</fullName>
    </submittedName>
</protein>
<feature type="domain" description="HTH gntR-type" evidence="4">
    <location>
        <begin position="1"/>
        <end position="60"/>
    </location>
</feature>